<evidence type="ECO:0000313" key="3">
    <source>
        <dbReference type="Proteomes" id="UP000246410"/>
    </source>
</evidence>
<feature type="signal peptide" evidence="1">
    <location>
        <begin position="1"/>
        <end position="22"/>
    </location>
</feature>
<dbReference type="RefSeq" id="WP_146229176.1">
    <property type="nucleotide sequence ID" value="NZ_QGTL01000001.1"/>
</dbReference>
<protein>
    <recommendedName>
        <fullName evidence="4">Lipoprotein</fullName>
    </recommendedName>
</protein>
<keyword evidence="3" id="KW-1185">Reference proteome</keyword>
<evidence type="ECO:0000313" key="2">
    <source>
        <dbReference type="EMBL" id="PWV80818.1"/>
    </source>
</evidence>
<gene>
    <name evidence="2" type="ORF">DFR69_101154</name>
</gene>
<reference evidence="2 3" key="1">
    <citation type="submission" date="2018-05" db="EMBL/GenBank/DDBJ databases">
        <title>Genomic Encyclopedia of Type Strains, Phase IV (KMG-IV): sequencing the most valuable type-strain genomes for metagenomic binning, comparative biology and taxonomic classification.</title>
        <authorList>
            <person name="Goeker M."/>
        </authorList>
    </citation>
    <scope>NUCLEOTIDE SEQUENCE [LARGE SCALE GENOMIC DNA]</scope>
    <source>
        <strain evidence="2 3">DSM 44717</strain>
    </source>
</reference>
<proteinExistence type="predicted"/>
<dbReference type="AlphaFoldDB" id="A0A317P3G3"/>
<dbReference type="EMBL" id="QGTL01000001">
    <property type="protein sequence ID" value="PWV80818.1"/>
    <property type="molecule type" value="Genomic_DNA"/>
</dbReference>
<dbReference type="Proteomes" id="UP000246410">
    <property type="component" value="Unassembled WGS sequence"/>
</dbReference>
<comment type="caution">
    <text evidence="2">The sequence shown here is derived from an EMBL/GenBank/DDBJ whole genome shotgun (WGS) entry which is preliminary data.</text>
</comment>
<feature type="chain" id="PRO_5039714124" description="Lipoprotein" evidence="1">
    <location>
        <begin position="23"/>
        <end position="128"/>
    </location>
</feature>
<accession>A0A317P3G3</accession>
<evidence type="ECO:0000256" key="1">
    <source>
        <dbReference type="SAM" id="SignalP"/>
    </source>
</evidence>
<sequence>MRSTRRRAVSLLVVATATLGLSGCGGDSGYETGAAPTQPPITPAMVDELCEILDAQQGTWKALGPQVAEVAFTGVMKLWTEQNTAANAAISYDRHIVDTVTSQTCPDVRTDTLQVLDQPDMKTAIGGI</sequence>
<dbReference type="PROSITE" id="PS51257">
    <property type="entry name" value="PROKAR_LIPOPROTEIN"/>
    <property type="match status" value="1"/>
</dbReference>
<evidence type="ECO:0008006" key="4">
    <source>
        <dbReference type="Google" id="ProtNLM"/>
    </source>
</evidence>
<keyword evidence="1" id="KW-0732">Signal</keyword>
<name>A0A317P3G3_9NOCA</name>
<organism evidence="2 3">
    <name type="scientific">Nocardia neocaledoniensis</name>
    <dbReference type="NCBI Taxonomy" id="236511"/>
    <lineage>
        <taxon>Bacteria</taxon>
        <taxon>Bacillati</taxon>
        <taxon>Actinomycetota</taxon>
        <taxon>Actinomycetes</taxon>
        <taxon>Mycobacteriales</taxon>
        <taxon>Nocardiaceae</taxon>
        <taxon>Nocardia</taxon>
    </lineage>
</organism>